<gene>
    <name evidence="1" type="ORF">KSS97_17905</name>
</gene>
<keyword evidence="2" id="KW-1185">Reference proteome</keyword>
<reference evidence="1 2" key="1">
    <citation type="journal article" date="2021" name="Microorganisms">
        <title>The Ever-Expanding Pseudomonas Genus: Description of 43 New Species and Partition of the Pseudomonas putida Group.</title>
        <authorList>
            <person name="Girard L."/>
            <person name="Lood C."/>
            <person name="Hofte M."/>
            <person name="Vandamme P."/>
            <person name="Rokni-Zadeh H."/>
            <person name="van Noort V."/>
            <person name="Lavigne R."/>
            <person name="De Mot R."/>
        </authorList>
    </citation>
    <scope>NUCLEOTIDE SEQUENCE [LARGE SCALE GENOMIC DNA]</scope>
    <source>
        <strain evidence="1 2">SWRI17</strain>
    </source>
</reference>
<proteinExistence type="predicted"/>
<organism evidence="1 2">
    <name type="scientific">Pseudomonas canavaninivorans</name>
    <dbReference type="NCBI Taxonomy" id="2842348"/>
    <lineage>
        <taxon>Bacteria</taxon>
        <taxon>Pseudomonadati</taxon>
        <taxon>Pseudomonadota</taxon>
        <taxon>Gammaproteobacteria</taxon>
        <taxon>Pseudomonadales</taxon>
        <taxon>Pseudomonadaceae</taxon>
        <taxon>Pseudomonas</taxon>
    </lineage>
</organism>
<protein>
    <submittedName>
        <fullName evidence="1">Topoisomerase DNA-binding C4 zinc finger domain-containing protein</fullName>
    </submittedName>
</protein>
<dbReference type="GO" id="GO:0003677">
    <property type="term" value="F:DNA binding"/>
    <property type="evidence" value="ECO:0007669"/>
    <property type="project" value="UniProtKB-KW"/>
</dbReference>
<accession>A0ABX8QNM1</accession>
<dbReference type="Proteomes" id="UP000824066">
    <property type="component" value="Chromosome"/>
</dbReference>
<evidence type="ECO:0000313" key="1">
    <source>
        <dbReference type="EMBL" id="QXI56157.1"/>
    </source>
</evidence>
<name>A0ABX8QNM1_PSECO</name>
<dbReference type="EMBL" id="CP077080">
    <property type="protein sequence ID" value="QXI56157.1"/>
    <property type="molecule type" value="Genomic_DNA"/>
</dbReference>
<evidence type="ECO:0000313" key="2">
    <source>
        <dbReference type="Proteomes" id="UP000824066"/>
    </source>
</evidence>
<keyword evidence="1" id="KW-0238">DNA-binding</keyword>
<sequence length="173" mass="19149">MPSTDGRSLEGCLDPRFFGRWVNSSSAPTSSFIKELLNEKYDVELNEFGALAVAPVPGPACPACDAGELMLRARKNGRESFYLCSLSPRCEHIETACPDCRSLMRREGRYLICSKDCGGWVALCTVSGGRMIQRGTDKPFWGCTDYRHGQKESCGHTEKNIAPPKAYSMRARV</sequence>